<dbReference type="RefSeq" id="WP_061915541.1">
    <property type="nucleotide sequence ID" value="NZ_DF967971.1"/>
</dbReference>
<dbReference type="Pfam" id="PF13424">
    <property type="entry name" value="TPR_12"/>
    <property type="match status" value="1"/>
</dbReference>
<dbReference type="Pfam" id="PF25873">
    <property type="entry name" value="WHD_MalT"/>
    <property type="match status" value="1"/>
</dbReference>
<dbReference type="Gene3D" id="1.25.40.10">
    <property type="entry name" value="Tetratricopeptide repeat domain"/>
    <property type="match status" value="2"/>
</dbReference>
<keyword evidence="3" id="KW-1185">Reference proteome</keyword>
<dbReference type="InterPro" id="IPR019734">
    <property type="entry name" value="TPR_rpt"/>
</dbReference>
<dbReference type="OrthoDB" id="134937at2"/>
<dbReference type="Pfam" id="PF03704">
    <property type="entry name" value="BTAD"/>
    <property type="match status" value="1"/>
</dbReference>
<dbReference type="STRING" id="360411.AC812_13100"/>
<dbReference type="Proteomes" id="UP000050514">
    <property type="component" value="Unassembled WGS sequence"/>
</dbReference>
<dbReference type="PANTHER" id="PTHR35807:SF2">
    <property type="entry name" value="TRANSCRIPTIONAL ACTIVATOR DOMAIN"/>
    <property type="match status" value="1"/>
</dbReference>
<dbReference type="InterPro" id="IPR051677">
    <property type="entry name" value="AfsR-DnrI-RedD_regulator"/>
</dbReference>
<reference evidence="2 3" key="1">
    <citation type="submission" date="2015-07" db="EMBL/GenBank/DDBJ databases">
        <title>Draft genome of Bellilinea caldifistulae DSM 17877.</title>
        <authorList>
            <person name="Hemp J."/>
            <person name="Ward L.M."/>
            <person name="Pace L.A."/>
            <person name="Fischer W.W."/>
        </authorList>
    </citation>
    <scope>NUCLEOTIDE SEQUENCE [LARGE SCALE GENOMIC DNA]</scope>
    <source>
        <strain evidence="2 3">GOMI-1</strain>
    </source>
</reference>
<accession>A0A0P6XG65</accession>
<dbReference type="AlphaFoldDB" id="A0A0P6XG65"/>
<dbReference type="PANTHER" id="PTHR35807">
    <property type="entry name" value="TRANSCRIPTIONAL REGULATOR REDD-RELATED"/>
    <property type="match status" value="1"/>
</dbReference>
<gene>
    <name evidence="2" type="ORF">AC812_13100</name>
</gene>
<dbReference type="SUPFAM" id="SSF48452">
    <property type="entry name" value="TPR-like"/>
    <property type="match status" value="3"/>
</dbReference>
<evidence type="ECO:0000259" key="1">
    <source>
        <dbReference type="SMART" id="SM01043"/>
    </source>
</evidence>
<comment type="caution">
    <text evidence="2">The sequence shown here is derived from an EMBL/GenBank/DDBJ whole genome shotgun (WGS) entry which is preliminary data.</text>
</comment>
<feature type="domain" description="Bacterial transcriptional activator" evidence="1">
    <location>
        <begin position="938"/>
        <end position="1078"/>
    </location>
</feature>
<dbReference type="SMART" id="SM00028">
    <property type="entry name" value="TPR"/>
    <property type="match status" value="7"/>
</dbReference>
<dbReference type="InterPro" id="IPR059106">
    <property type="entry name" value="WHD_MalT"/>
</dbReference>
<dbReference type="InterPro" id="IPR027417">
    <property type="entry name" value="P-loop_NTPase"/>
</dbReference>
<dbReference type="InterPro" id="IPR011990">
    <property type="entry name" value="TPR-like_helical_dom_sf"/>
</dbReference>
<sequence>MAELSIPVTRTKVILPRRRADLLTRQRLLSYLDDLSENRLVIIAAPAGYGKTSLLVDFAHQNPMPVCWLSLDPMDAEPQRFVAGLIAALQAVFPEFGRNSIPALNGMPQERLNLETLVSLIVNDIYETIDEHFILIIDDYHLVENVQEINYFINRFLLLADENCHVFISSRRLLPLADMPLLVARSMVGGIGFEELAFQPEEIRNLYLQNFGISLSEKQVEELSRLTEGWITGLILSTQVENGQLRTRFQAKKVSGVSIYDYLAQQVLEQQKNDLKQFLYRTSLFEEFDRQICEEVLGKGLNLQMDWDRLMEEVQRNNLFVLPVIEEDRIWLRYHHLFRDFLQNRLLREYPQEAQCILNRLSAYYQEVGEWERAYQIYERMGDKEAKARLIERAGTVMVSKGRIITLQAWLEDLPSLYIERSPLLLSIQGAVRVMLGDVRSGIESFNLSLGLCKEADATLYAHTLIRRSGAFRIQGDYLHALEDAENALQVLSHLPGEKHLFATGLHAKGTVLHYLGKINESLNWLIQARDIFFDLGDEESAAKVAMEIAMVYRYLGNLEHAEKIYKDTLLFYQSSGNIVWQANLLNNLGVLHSLAGLYETALEELEKAIQYARLGGYVRLEAYALTSLGDLFKDVGAFLEAEQAYRKANQLTQQIEDQFLRFYLTLAKSDLLLIRNQIQEAENELITAWQAAVDAGSLYEEALCKWVSGKIAILKEDWDTARRNLEEAESYFSLERHHVEAIRCRMLLLAVYARLQNEPALIRGMEELLPVVQDIKFHHLIGSSGEPLGKVFQDEMNLPEDIRVLSAPFLKVIRQHSRHLPNARKQLRQKSQEVPISPPELTIVTLGRIQISLGDHMITGMEWRSQTARDLMLLLMLHPEGLTKEQVGLIFWPDISPGELKIRFKNTIYRLRHAAGKDVVVFEDDIYYFNRAMDYEADFETFNREIQLAGLARKPEQEIEHYRHAIELYKGEFLPEINEEWVVVERERLHQKYITALRRLAELYLETSQPVEALAFANRYLQYDPLNEGVHQLIMRCYASMGNVNMVIKQYQTLNFILESELGAQPSPQTISLYDLLTRNRRKTENDH</sequence>
<protein>
    <recommendedName>
        <fullName evidence="1">Bacterial transcriptional activator domain-containing protein</fullName>
    </recommendedName>
</protein>
<evidence type="ECO:0000313" key="3">
    <source>
        <dbReference type="Proteomes" id="UP000050514"/>
    </source>
</evidence>
<dbReference type="EMBL" id="LGHJ01000018">
    <property type="protein sequence ID" value="KPL74237.1"/>
    <property type="molecule type" value="Genomic_DNA"/>
</dbReference>
<proteinExistence type="predicted"/>
<dbReference type="SUPFAM" id="SSF52540">
    <property type="entry name" value="P-loop containing nucleoside triphosphate hydrolases"/>
    <property type="match status" value="1"/>
</dbReference>
<dbReference type="Gene3D" id="3.40.50.300">
    <property type="entry name" value="P-loop containing nucleotide triphosphate hydrolases"/>
    <property type="match status" value="1"/>
</dbReference>
<organism evidence="2 3">
    <name type="scientific">Bellilinea caldifistulae</name>
    <dbReference type="NCBI Taxonomy" id="360411"/>
    <lineage>
        <taxon>Bacteria</taxon>
        <taxon>Bacillati</taxon>
        <taxon>Chloroflexota</taxon>
        <taxon>Anaerolineae</taxon>
        <taxon>Anaerolineales</taxon>
        <taxon>Anaerolineaceae</taxon>
        <taxon>Bellilinea</taxon>
    </lineage>
</organism>
<name>A0A0P6XG65_9CHLR</name>
<dbReference type="SMART" id="SM01043">
    <property type="entry name" value="BTAD"/>
    <property type="match status" value="1"/>
</dbReference>
<evidence type="ECO:0000313" key="2">
    <source>
        <dbReference type="EMBL" id="KPL74237.1"/>
    </source>
</evidence>
<dbReference type="InterPro" id="IPR005158">
    <property type="entry name" value="BTAD"/>
</dbReference>